<evidence type="ECO:0000313" key="2">
    <source>
        <dbReference type="EMBL" id="SFG76707.1"/>
    </source>
</evidence>
<reference evidence="3" key="1">
    <citation type="submission" date="2016-10" db="EMBL/GenBank/DDBJ databases">
        <authorList>
            <person name="Varghese N."/>
            <person name="Submissions S."/>
        </authorList>
    </citation>
    <scope>NUCLEOTIDE SEQUENCE [LARGE SCALE GENOMIC DNA]</scope>
    <source>
        <strain evidence="3">DSM 17038</strain>
    </source>
</reference>
<accession>A0A1I2UM34</accession>
<sequence length="219" mass="24416">MPRYRMLYSKNGPARFNSHLDMVRTLERSMRRAGLPMAYSEGFNPHPRFSFAAPLPVGLEGLAEPFDVEMIEPVENNVIEEKLNAVLPEGIRVHGVTVVPDKAPSLMSELSRANYIVHIDAEDLPAELPDSAVEDFLSLEQVEVLRKTKDGREQMRDIRPGIIKIEKAHGDSGLTLNLELKAGSVINIRPEDALGALFKNAGMEIDKADFQITRTELLT</sequence>
<dbReference type="Pfam" id="PF10105">
    <property type="entry name" value="DUF2344"/>
    <property type="match status" value="1"/>
</dbReference>
<dbReference type="EMBL" id="FOOX01000009">
    <property type="protein sequence ID" value="SFG76707.1"/>
    <property type="molecule type" value="Genomic_DNA"/>
</dbReference>
<protein>
    <submittedName>
        <fullName evidence="2">Radical SAM-linked protein</fullName>
    </submittedName>
</protein>
<feature type="domain" description="DUF2344" evidence="1">
    <location>
        <begin position="3"/>
        <end position="190"/>
    </location>
</feature>
<gene>
    <name evidence="2" type="ORF">SAMN05660649_02633</name>
</gene>
<name>A0A1I2UM34_9FIRM</name>
<dbReference type="Proteomes" id="UP000199337">
    <property type="component" value="Unassembled WGS sequence"/>
</dbReference>
<dbReference type="STRING" id="341036.SAMN05660649_02633"/>
<dbReference type="AlphaFoldDB" id="A0A1I2UM34"/>
<proteinExistence type="predicted"/>
<dbReference type="NCBIfam" id="TIGR03936">
    <property type="entry name" value="sam_1_link_chp"/>
    <property type="match status" value="1"/>
</dbReference>
<evidence type="ECO:0000313" key="3">
    <source>
        <dbReference type="Proteomes" id="UP000199337"/>
    </source>
</evidence>
<evidence type="ECO:0000259" key="1">
    <source>
        <dbReference type="Pfam" id="PF10105"/>
    </source>
</evidence>
<dbReference type="RefSeq" id="WP_092471840.1">
    <property type="nucleotide sequence ID" value="NZ_FOOX01000009.1"/>
</dbReference>
<dbReference type="InterPro" id="IPR018768">
    <property type="entry name" value="DUF2344"/>
</dbReference>
<keyword evidence="3" id="KW-1185">Reference proteome</keyword>
<organism evidence="2 3">
    <name type="scientific">Desulfotruncus arcticus DSM 17038</name>
    <dbReference type="NCBI Taxonomy" id="1121424"/>
    <lineage>
        <taxon>Bacteria</taxon>
        <taxon>Bacillati</taxon>
        <taxon>Bacillota</taxon>
        <taxon>Clostridia</taxon>
        <taxon>Eubacteriales</taxon>
        <taxon>Desulfallaceae</taxon>
        <taxon>Desulfotruncus</taxon>
    </lineage>
</organism>